<organism evidence="1 2">
    <name type="scientific">Rhodopirellula baltica WH47</name>
    <dbReference type="NCBI Taxonomy" id="991778"/>
    <lineage>
        <taxon>Bacteria</taxon>
        <taxon>Pseudomonadati</taxon>
        <taxon>Planctomycetota</taxon>
        <taxon>Planctomycetia</taxon>
        <taxon>Pirellulales</taxon>
        <taxon>Pirellulaceae</taxon>
        <taxon>Rhodopirellula</taxon>
    </lineage>
</organism>
<gene>
    <name evidence="1" type="ORF">RBWH47_03202</name>
</gene>
<dbReference type="EMBL" id="AFAR01000161">
    <property type="protein sequence ID" value="EGF27116.1"/>
    <property type="molecule type" value="Genomic_DNA"/>
</dbReference>
<dbReference type="Proteomes" id="UP000006222">
    <property type="component" value="Unassembled WGS sequence"/>
</dbReference>
<sequence length="94" mass="10668">MAMAIPDDIARKLTADFDTESANIALQALADLQAVSDDFTPRVLRCITYASFGDFDHFNRLLAMARSDPRDVMREAEFDINDKRLRDLSIPFDL</sequence>
<protein>
    <submittedName>
        <fullName evidence="1">Uncharacterized protein</fullName>
    </submittedName>
</protein>
<reference evidence="1 2" key="1">
    <citation type="journal article" date="2013" name="Mar. Genomics">
        <title>Expression of sulfatases in Rhodopirellula baltica and the diversity of sulfatases in the genus Rhodopirellula.</title>
        <authorList>
            <person name="Wegner C.E."/>
            <person name="Richter-Heitmann T."/>
            <person name="Klindworth A."/>
            <person name="Klockow C."/>
            <person name="Richter M."/>
            <person name="Achstetter T."/>
            <person name="Glockner F.O."/>
            <person name="Harder J."/>
        </authorList>
    </citation>
    <scope>NUCLEOTIDE SEQUENCE [LARGE SCALE GENOMIC DNA]</scope>
    <source>
        <strain evidence="1 2">WH47</strain>
    </source>
</reference>
<dbReference type="PATRIC" id="fig|991778.3.peg.3119"/>
<dbReference type="AlphaFoldDB" id="F2AT94"/>
<comment type="caution">
    <text evidence="1">The sequence shown here is derived from an EMBL/GenBank/DDBJ whole genome shotgun (WGS) entry which is preliminary data.</text>
</comment>
<name>F2AT94_RHOBT</name>
<proteinExistence type="predicted"/>
<evidence type="ECO:0000313" key="1">
    <source>
        <dbReference type="EMBL" id="EGF27116.1"/>
    </source>
</evidence>
<accession>F2AT94</accession>
<evidence type="ECO:0000313" key="2">
    <source>
        <dbReference type="Proteomes" id="UP000006222"/>
    </source>
</evidence>